<dbReference type="STRING" id="1640674.SAMN05216323_100557"/>
<dbReference type="OrthoDB" id="9807602at2"/>
<name>A0A1G6GZE4_9BACT</name>
<feature type="transmembrane region" description="Helical" evidence="1">
    <location>
        <begin position="587"/>
        <end position="607"/>
    </location>
</feature>
<proteinExistence type="predicted"/>
<evidence type="ECO:0000256" key="1">
    <source>
        <dbReference type="SAM" id="Phobius"/>
    </source>
</evidence>
<dbReference type="InterPro" id="IPR052724">
    <property type="entry name" value="GT117_domain-containing"/>
</dbReference>
<feature type="transmembrane region" description="Helical" evidence="1">
    <location>
        <begin position="176"/>
        <end position="205"/>
    </location>
</feature>
<dbReference type="Pfam" id="PF11028">
    <property type="entry name" value="TMEM260-like"/>
    <property type="match status" value="1"/>
</dbReference>
<feature type="transmembrane region" description="Helical" evidence="1">
    <location>
        <begin position="501"/>
        <end position="518"/>
    </location>
</feature>
<feature type="transmembrane region" description="Helical" evidence="1">
    <location>
        <begin position="146"/>
        <end position="164"/>
    </location>
</feature>
<sequence>MRQFKLANIIVGWVIFAIASITYLLTIEPTTSYWDCGEFIATAFKLEVGHPPGAPLFMILGRVASLFAPDPTLVPAMINSMSALASGFTILFLFWTITHLARKIVLKGDEEPTLWQLVSIIGSGVVGALAFTFSDSFWFSAVEAEVYALSSLFTAIAFWAILKWENEADQPRANRWIIFIAYMMGLSIGVHLLNLLTIPALVFVYYFKKFKISPWGIVGAASLSVVILGGILYGIIPWVVKIAAGFDLFFVNSLGLPFNFGAIFYAILLISLLIWGVYYTHKKGKVIANTIVLAISVIIIGYSSFAMIVIRSSANPPIDEGSPDNVYSLLHYLNREQYGDRPLFKGQFYNAPAINSEERTSYIPINGKYVESYLGSDYTFDPRFTTIFPRMYSSQKEHVQEYISWANITGTPISVDNGEKAQTVYRPTFGENLTFFLRYQVDFMYFRYFMWNFAGRQNDIQSSGEPNNGNWISGINAIDSYRLGPQENLPESMKNSKSRNVYYLLPLLLGFIGLYFQFKKTKNDFGVVMMLFILTGLAIVIYLNQTPLQPRERDYAYTGSFYAFAIWIGLGVLGIAELIGKILKNRAVAVTSSIIICMLAVPTVMAFQNWDDHDRSNRYTAHDFAANYLNSCAPNAILFTNGDNDTFPLWYAQEVEGIRTDVRIVNLSLLGTDWYIGQMKRQLYYTQPGPPDKSSINPEMNQKQLFESKAVPFSLPFEKYVQGTNEMIPVIEKVKGFFDVKDIVGFIASKDEATKVQTRSGEVLDYIPTRNLAIKVDVDKVIKNGTVRPEDRDLVDSILSFTLPEKKDYLNKPEMMVLDMLAHFNWDRPIYFVSPASDVDLGLQQYLQLDGFAYRLVPIRTKPADFMSVGRIDTDTLYNKYMNKFTWGGLGNPKTYIDYNNVRTVQVVRLRKNFSRLADALSAQGKYDSARVVMTRCIEITPNYQIPYEIYTLDNIRSMYLAKDPKSANTITKEFAKIASDNLAYIMTLSPRYKNLYDYQVQLNLHYYTEMSRMAREFGQTELADKLEKEFQSRFSSYMQ</sequence>
<feature type="transmembrane region" description="Helical" evidence="1">
    <location>
        <begin position="113"/>
        <end position="134"/>
    </location>
</feature>
<dbReference type="AlphaFoldDB" id="A0A1G6GZE4"/>
<feature type="transmembrane region" description="Helical" evidence="1">
    <location>
        <begin position="260"/>
        <end position="279"/>
    </location>
</feature>
<organism evidence="2 3">
    <name type="scientific">Williamwhitmania taraxaci</name>
    <dbReference type="NCBI Taxonomy" id="1640674"/>
    <lineage>
        <taxon>Bacteria</taxon>
        <taxon>Pseudomonadati</taxon>
        <taxon>Bacteroidota</taxon>
        <taxon>Bacteroidia</taxon>
        <taxon>Bacteroidales</taxon>
        <taxon>Williamwhitmaniaceae</taxon>
        <taxon>Williamwhitmania</taxon>
    </lineage>
</organism>
<feature type="transmembrane region" description="Helical" evidence="1">
    <location>
        <begin position="555"/>
        <end position="575"/>
    </location>
</feature>
<reference evidence="2 3" key="1">
    <citation type="submission" date="2016-09" db="EMBL/GenBank/DDBJ databases">
        <authorList>
            <person name="Capua I."/>
            <person name="De Benedictis P."/>
            <person name="Joannis T."/>
            <person name="Lombin L.H."/>
            <person name="Cattoli G."/>
        </authorList>
    </citation>
    <scope>NUCLEOTIDE SEQUENCE [LARGE SCALE GENOMIC DNA]</scope>
    <source>
        <strain evidence="2 3">A7P-90m</strain>
    </source>
</reference>
<evidence type="ECO:0000313" key="2">
    <source>
        <dbReference type="EMBL" id="SDB87268.1"/>
    </source>
</evidence>
<keyword evidence="1" id="KW-1133">Transmembrane helix</keyword>
<keyword evidence="1" id="KW-0472">Membrane</keyword>
<evidence type="ECO:0008006" key="4">
    <source>
        <dbReference type="Google" id="ProtNLM"/>
    </source>
</evidence>
<feature type="transmembrane region" description="Helical" evidence="1">
    <location>
        <begin position="52"/>
        <end position="69"/>
    </location>
</feature>
<feature type="transmembrane region" description="Helical" evidence="1">
    <location>
        <begin position="525"/>
        <end position="543"/>
    </location>
</feature>
<dbReference type="PANTHER" id="PTHR16214:SF3">
    <property type="entry name" value="TRANSMEMBRANE PROTEIN 260"/>
    <property type="match status" value="1"/>
</dbReference>
<dbReference type="RefSeq" id="WP_092435280.1">
    <property type="nucleotide sequence ID" value="NZ_FMYP01000005.1"/>
</dbReference>
<dbReference type="PANTHER" id="PTHR16214">
    <property type="entry name" value="TRANSMEMBRANE PROTEIN 260"/>
    <property type="match status" value="1"/>
</dbReference>
<feature type="transmembrane region" description="Helical" evidence="1">
    <location>
        <begin position="217"/>
        <end position="240"/>
    </location>
</feature>
<gene>
    <name evidence="2" type="ORF">SAMN05216323_100557</name>
</gene>
<protein>
    <recommendedName>
        <fullName evidence="4">DUF2723 domain-containing protein</fullName>
    </recommendedName>
</protein>
<feature type="transmembrane region" description="Helical" evidence="1">
    <location>
        <begin position="7"/>
        <end position="25"/>
    </location>
</feature>
<feature type="transmembrane region" description="Helical" evidence="1">
    <location>
        <begin position="286"/>
        <end position="310"/>
    </location>
</feature>
<keyword evidence="3" id="KW-1185">Reference proteome</keyword>
<dbReference type="EMBL" id="FMYP01000005">
    <property type="protein sequence ID" value="SDB87268.1"/>
    <property type="molecule type" value="Genomic_DNA"/>
</dbReference>
<accession>A0A1G6GZE4</accession>
<dbReference type="Proteomes" id="UP000199452">
    <property type="component" value="Unassembled WGS sequence"/>
</dbReference>
<evidence type="ECO:0000313" key="3">
    <source>
        <dbReference type="Proteomes" id="UP000199452"/>
    </source>
</evidence>
<keyword evidence="1" id="KW-0812">Transmembrane</keyword>
<dbReference type="InterPro" id="IPR021280">
    <property type="entry name" value="TMEM260-like"/>
</dbReference>
<feature type="transmembrane region" description="Helical" evidence="1">
    <location>
        <begin position="81"/>
        <end position="101"/>
    </location>
</feature>